<keyword evidence="15" id="KW-1185">Reference proteome</keyword>
<dbReference type="SUPFAM" id="SSF55190">
    <property type="entry name" value="Arginyl-tRNA synthetase (ArgRS), N-terminal 'additional' domain"/>
    <property type="match status" value="1"/>
</dbReference>
<evidence type="ECO:0000256" key="5">
    <source>
        <dbReference type="ARBA" id="ARBA00022840"/>
    </source>
</evidence>
<keyword evidence="11" id="KW-0175">Coiled coil</keyword>
<keyword evidence="4 9" id="KW-0547">Nucleotide-binding</keyword>
<dbReference type="PROSITE" id="PS00178">
    <property type="entry name" value="AA_TRNA_LIGASE_I"/>
    <property type="match status" value="1"/>
</dbReference>
<evidence type="ECO:0000256" key="1">
    <source>
        <dbReference type="ARBA" id="ARBA00005594"/>
    </source>
</evidence>
<dbReference type="PRINTS" id="PR01038">
    <property type="entry name" value="TRNASYNTHARG"/>
</dbReference>
<evidence type="ECO:0000256" key="8">
    <source>
        <dbReference type="ARBA" id="ARBA00049339"/>
    </source>
</evidence>
<evidence type="ECO:0000313" key="14">
    <source>
        <dbReference type="EMBL" id="TWT74935.1"/>
    </source>
</evidence>
<dbReference type="RefSeq" id="WP_146389364.1">
    <property type="nucleotide sequence ID" value="NZ_SJPK01000001.1"/>
</dbReference>
<dbReference type="InterPro" id="IPR035684">
    <property type="entry name" value="ArgRS_core"/>
</dbReference>
<dbReference type="NCBIfam" id="TIGR00456">
    <property type="entry name" value="argS"/>
    <property type="match status" value="1"/>
</dbReference>
<evidence type="ECO:0000259" key="13">
    <source>
        <dbReference type="SMART" id="SM01016"/>
    </source>
</evidence>
<evidence type="ECO:0000256" key="7">
    <source>
        <dbReference type="ARBA" id="ARBA00023146"/>
    </source>
</evidence>
<dbReference type="HAMAP" id="MF_00123">
    <property type="entry name" value="Arg_tRNA_synth"/>
    <property type="match status" value="1"/>
</dbReference>
<dbReference type="InterPro" id="IPR036695">
    <property type="entry name" value="Arg-tRNA-synth_N_sf"/>
</dbReference>
<feature type="short sequence motif" description="'HIGH' region" evidence="9">
    <location>
        <begin position="124"/>
        <end position="134"/>
    </location>
</feature>
<dbReference type="EC" id="6.1.1.19" evidence="9"/>
<dbReference type="Pfam" id="PF03485">
    <property type="entry name" value="Arg_tRNA_synt_N"/>
    <property type="match status" value="1"/>
</dbReference>
<comment type="subunit">
    <text evidence="9">Monomer.</text>
</comment>
<dbReference type="InterPro" id="IPR014729">
    <property type="entry name" value="Rossmann-like_a/b/a_fold"/>
</dbReference>
<evidence type="ECO:0000256" key="4">
    <source>
        <dbReference type="ARBA" id="ARBA00022741"/>
    </source>
</evidence>
<dbReference type="SMART" id="SM00836">
    <property type="entry name" value="DALR_1"/>
    <property type="match status" value="1"/>
</dbReference>
<dbReference type="GO" id="GO:0005524">
    <property type="term" value="F:ATP binding"/>
    <property type="evidence" value="ECO:0007669"/>
    <property type="project" value="UniProtKB-UniRule"/>
</dbReference>
<dbReference type="Proteomes" id="UP000318053">
    <property type="component" value="Unassembled WGS sequence"/>
</dbReference>
<dbReference type="Pfam" id="PF05746">
    <property type="entry name" value="DALR_1"/>
    <property type="match status" value="1"/>
</dbReference>
<keyword evidence="2 9" id="KW-0963">Cytoplasm</keyword>
<keyword evidence="5 9" id="KW-0067">ATP-binding</keyword>
<evidence type="ECO:0000256" key="9">
    <source>
        <dbReference type="HAMAP-Rule" id="MF_00123"/>
    </source>
</evidence>
<keyword evidence="6 9" id="KW-0648">Protein biosynthesis</keyword>
<dbReference type="Gene3D" id="3.30.1360.70">
    <property type="entry name" value="Arginyl tRNA synthetase N-terminal domain"/>
    <property type="match status" value="1"/>
</dbReference>
<proteinExistence type="inferred from homology"/>
<dbReference type="SUPFAM" id="SSF47323">
    <property type="entry name" value="Anticodon-binding domain of a subclass of class I aminoacyl-tRNA synthetases"/>
    <property type="match status" value="1"/>
</dbReference>
<dbReference type="PANTHER" id="PTHR11956">
    <property type="entry name" value="ARGINYL-TRNA SYNTHETASE"/>
    <property type="match status" value="1"/>
</dbReference>
<dbReference type="AlphaFoldDB" id="A0A5C5YJ86"/>
<sequence length="679" mass="74488">MNLSAYFRARFQTALSSLTDDPAPYAGMIRVAADPKFGDYQSNACMSLGKKVGKAPREVAAIVVDQLDVAAVCEQPEIAGPGFINLRVRDEFLSQSLFGMLHHERAGVEPADHREKILIDYSSPNVAKPMHVGHIRSTVIGAALANMFRYVGHEVITDNHLGDWGTQFGIIIYGYKHFGDADTVASDPVPELAKLYRLTNELIEYTKAKASLSTLQGKLGEAETFAKTESQAAGAAAETASKAAESESKAAAKESKKASKAAQAAQRRVAAVQSEIESAKAKVDAVEADPKLAAIAAEHPDVPAAVLRETAKMHEGDAENRALWEKFLPHCKDEINRVYDRLGVSFDHTLGESFYHDRLPGVVETLDKLGLTTESDGAVCVFLEGFESPMIIQKRDGAYLYATTDLATLQYRQEVFAPHRILYVVDSRQSEHFEKFFAMAEPLGMNDIDLVHVQFGTVLGKDGRPMKTRSGSLIGLESLLNDAVSRAQQVACNPERLATMDPPMLADEQNQIAETVGIGAIKYADLSHHRTTDYRFDVEKMVALEGNTATYVQYSYARTQSILRRVAAEMSIDDVPAWLVENTTEDQLQFREPAERALALALVRFEEAIDAAIAAYAPNQLCDYLFETAKAYSTFNDACRVLGNTDPVVLRTRLALVVMTGRVIEQGLQILGIGVCERM</sequence>
<keyword evidence="7 9" id="KW-0030">Aminoacyl-tRNA synthetase</keyword>
<organism evidence="14 15">
    <name type="scientific">Allorhodopirellula solitaria</name>
    <dbReference type="NCBI Taxonomy" id="2527987"/>
    <lineage>
        <taxon>Bacteria</taxon>
        <taxon>Pseudomonadati</taxon>
        <taxon>Planctomycetota</taxon>
        <taxon>Planctomycetia</taxon>
        <taxon>Pirellulales</taxon>
        <taxon>Pirellulaceae</taxon>
        <taxon>Allorhodopirellula</taxon>
    </lineage>
</organism>
<evidence type="ECO:0000313" key="15">
    <source>
        <dbReference type="Proteomes" id="UP000318053"/>
    </source>
</evidence>
<dbReference type="InterPro" id="IPR001412">
    <property type="entry name" value="aa-tRNA-synth_I_CS"/>
</dbReference>
<dbReference type="EMBL" id="SJPK01000001">
    <property type="protein sequence ID" value="TWT74935.1"/>
    <property type="molecule type" value="Genomic_DNA"/>
</dbReference>
<keyword evidence="3 9" id="KW-0436">Ligase</keyword>
<dbReference type="SMART" id="SM01016">
    <property type="entry name" value="Arg_tRNA_synt_N"/>
    <property type="match status" value="1"/>
</dbReference>
<dbReference type="InterPro" id="IPR001278">
    <property type="entry name" value="Arg-tRNA-ligase"/>
</dbReference>
<evidence type="ECO:0000256" key="3">
    <source>
        <dbReference type="ARBA" id="ARBA00022598"/>
    </source>
</evidence>
<comment type="caution">
    <text evidence="14">The sequence shown here is derived from an EMBL/GenBank/DDBJ whole genome shotgun (WGS) entry which is preliminary data.</text>
</comment>
<dbReference type="Pfam" id="PF00750">
    <property type="entry name" value="tRNA-synt_1d"/>
    <property type="match status" value="2"/>
</dbReference>
<comment type="subcellular location">
    <subcellularLocation>
        <location evidence="9">Cytoplasm</location>
    </subcellularLocation>
</comment>
<dbReference type="InterPro" id="IPR008909">
    <property type="entry name" value="DALR_anticod-bd"/>
</dbReference>
<dbReference type="SUPFAM" id="SSF52374">
    <property type="entry name" value="Nucleotidylyl transferase"/>
    <property type="match status" value="1"/>
</dbReference>
<dbReference type="GO" id="GO:0004814">
    <property type="term" value="F:arginine-tRNA ligase activity"/>
    <property type="evidence" value="ECO:0007669"/>
    <property type="project" value="UniProtKB-UniRule"/>
</dbReference>
<comment type="similarity">
    <text evidence="1 9 10">Belongs to the class-I aminoacyl-tRNA synthetase family.</text>
</comment>
<dbReference type="InterPro" id="IPR005148">
    <property type="entry name" value="Arg-tRNA-synth_N"/>
</dbReference>
<evidence type="ECO:0000256" key="10">
    <source>
        <dbReference type="RuleBase" id="RU363038"/>
    </source>
</evidence>
<reference evidence="14 15" key="1">
    <citation type="submission" date="2019-02" db="EMBL/GenBank/DDBJ databases">
        <title>Deep-cultivation of Planctomycetes and their phenomic and genomic characterization uncovers novel biology.</title>
        <authorList>
            <person name="Wiegand S."/>
            <person name="Jogler M."/>
            <person name="Boedeker C."/>
            <person name="Pinto D."/>
            <person name="Vollmers J."/>
            <person name="Rivas-Marin E."/>
            <person name="Kohn T."/>
            <person name="Peeters S.H."/>
            <person name="Heuer A."/>
            <person name="Rast P."/>
            <person name="Oberbeckmann S."/>
            <person name="Bunk B."/>
            <person name="Jeske O."/>
            <person name="Meyerdierks A."/>
            <person name="Storesund J.E."/>
            <person name="Kallscheuer N."/>
            <person name="Luecker S."/>
            <person name="Lage O.M."/>
            <person name="Pohl T."/>
            <person name="Merkel B.J."/>
            <person name="Hornburger P."/>
            <person name="Mueller R.-W."/>
            <person name="Bruemmer F."/>
            <person name="Labrenz M."/>
            <person name="Spormann A.M."/>
            <person name="Op Den Camp H."/>
            <person name="Overmann J."/>
            <person name="Amann R."/>
            <person name="Jetten M.S.M."/>
            <person name="Mascher T."/>
            <person name="Medema M.H."/>
            <person name="Devos D.P."/>
            <person name="Kaster A.-K."/>
            <person name="Ovreas L."/>
            <person name="Rohde M."/>
            <person name="Galperin M.Y."/>
            <person name="Jogler C."/>
        </authorList>
    </citation>
    <scope>NUCLEOTIDE SEQUENCE [LARGE SCALE GENOMIC DNA]</scope>
    <source>
        <strain evidence="14 15">CA85</strain>
    </source>
</reference>
<dbReference type="GO" id="GO:0005737">
    <property type="term" value="C:cytoplasm"/>
    <property type="evidence" value="ECO:0007669"/>
    <property type="project" value="UniProtKB-SubCell"/>
</dbReference>
<name>A0A5C5YJ86_9BACT</name>
<comment type="catalytic activity">
    <reaction evidence="8 9">
        <text>tRNA(Arg) + L-arginine + ATP = L-arginyl-tRNA(Arg) + AMP + diphosphate</text>
        <dbReference type="Rhea" id="RHEA:20301"/>
        <dbReference type="Rhea" id="RHEA-COMP:9658"/>
        <dbReference type="Rhea" id="RHEA-COMP:9673"/>
        <dbReference type="ChEBI" id="CHEBI:30616"/>
        <dbReference type="ChEBI" id="CHEBI:32682"/>
        <dbReference type="ChEBI" id="CHEBI:33019"/>
        <dbReference type="ChEBI" id="CHEBI:78442"/>
        <dbReference type="ChEBI" id="CHEBI:78513"/>
        <dbReference type="ChEBI" id="CHEBI:456215"/>
        <dbReference type="EC" id="6.1.1.19"/>
    </reaction>
</comment>
<dbReference type="Gene3D" id="3.40.50.620">
    <property type="entry name" value="HUPs"/>
    <property type="match status" value="1"/>
</dbReference>
<dbReference type="PANTHER" id="PTHR11956:SF5">
    <property type="entry name" value="ARGININE--TRNA LIGASE, CYTOPLASMIC"/>
    <property type="match status" value="1"/>
</dbReference>
<evidence type="ECO:0000256" key="2">
    <source>
        <dbReference type="ARBA" id="ARBA00022490"/>
    </source>
</evidence>
<evidence type="ECO:0000256" key="11">
    <source>
        <dbReference type="SAM" id="Coils"/>
    </source>
</evidence>
<protein>
    <recommendedName>
        <fullName evidence="9">Arginine--tRNA ligase</fullName>
        <ecNumber evidence="9">6.1.1.19</ecNumber>
    </recommendedName>
    <alternativeName>
        <fullName evidence="9">Arginyl-tRNA synthetase</fullName>
        <shortName evidence="9">ArgRS</shortName>
    </alternativeName>
</protein>
<dbReference type="OrthoDB" id="9805987at2"/>
<dbReference type="Gene3D" id="1.10.730.10">
    <property type="entry name" value="Isoleucyl-tRNA Synthetase, Domain 1"/>
    <property type="match status" value="1"/>
</dbReference>
<evidence type="ECO:0000259" key="12">
    <source>
        <dbReference type="SMART" id="SM00836"/>
    </source>
</evidence>
<feature type="domain" description="Arginyl tRNA synthetase N-terminal" evidence="13">
    <location>
        <begin position="5"/>
        <end position="88"/>
    </location>
</feature>
<dbReference type="InterPro" id="IPR009080">
    <property type="entry name" value="tRNAsynth_Ia_anticodon-bd"/>
</dbReference>
<accession>A0A5C5YJ86</accession>
<dbReference type="GO" id="GO:0006420">
    <property type="term" value="P:arginyl-tRNA aminoacylation"/>
    <property type="evidence" value="ECO:0007669"/>
    <property type="project" value="UniProtKB-UniRule"/>
</dbReference>
<feature type="domain" description="DALR anticodon binding" evidence="12">
    <location>
        <begin position="552"/>
        <end position="679"/>
    </location>
</feature>
<evidence type="ECO:0000256" key="6">
    <source>
        <dbReference type="ARBA" id="ARBA00022917"/>
    </source>
</evidence>
<feature type="coiled-coil region" evidence="11">
    <location>
        <begin position="255"/>
        <end position="289"/>
    </location>
</feature>
<gene>
    <name evidence="9 14" type="primary">argS</name>
    <name evidence="14" type="ORF">CA85_02230</name>
</gene>